<dbReference type="Gene3D" id="3.90.660.10">
    <property type="match status" value="1"/>
</dbReference>
<dbReference type="SUPFAM" id="SSF51905">
    <property type="entry name" value="FAD/NAD(P)-binding domain"/>
    <property type="match status" value="1"/>
</dbReference>
<dbReference type="InterPro" id="IPR002937">
    <property type="entry name" value="Amino_oxidase"/>
</dbReference>
<dbReference type="SUPFAM" id="SSF54373">
    <property type="entry name" value="FAD-linked reductases, C-terminal domain"/>
    <property type="match status" value="1"/>
</dbReference>
<dbReference type="AlphaFoldDB" id="A0AA88XWD3"/>
<evidence type="ECO:0000313" key="2">
    <source>
        <dbReference type="EMBL" id="KAK3088476.1"/>
    </source>
</evidence>
<dbReference type="Gene3D" id="3.50.50.60">
    <property type="entry name" value="FAD/NAD(P)-binding domain"/>
    <property type="match status" value="1"/>
</dbReference>
<dbReference type="PANTHER" id="PTHR10742">
    <property type="entry name" value="FLAVIN MONOAMINE OXIDASE"/>
    <property type="match status" value="1"/>
</dbReference>
<evidence type="ECO:0000259" key="1">
    <source>
        <dbReference type="Pfam" id="PF01593"/>
    </source>
</evidence>
<gene>
    <name evidence="2" type="ORF">FSP39_019647</name>
</gene>
<dbReference type="Pfam" id="PF01593">
    <property type="entry name" value="Amino_oxidase"/>
    <property type="match status" value="1"/>
</dbReference>
<proteinExistence type="predicted"/>
<name>A0AA88XWD3_PINIB</name>
<evidence type="ECO:0000313" key="3">
    <source>
        <dbReference type="Proteomes" id="UP001186944"/>
    </source>
</evidence>
<organism evidence="2 3">
    <name type="scientific">Pinctada imbricata</name>
    <name type="common">Atlantic pearl-oyster</name>
    <name type="synonym">Pinctada martensii</name>
    <dbReference type="NCBI Taxonomy" id="66713"/>
    <lineage>
        <taxon>Eukaryota</taxon>
        <taxon>Metazoa</taxon>
        <taxon>Spiralia</taxon>
        <taxon>Lophotrochozoa</taxon>
        <taxon>Mollusca</taxon>
        <taxon>Bivalvia</taxon>
        <taxon>Autobranchia</taxon>
        <taxon>Pteriomorphia</taxon>
        <taxon>Pterioida</taxon>
        <taxon>Pterioidea</taxon>
        <taxon>Pteriidae</taxon>
        <taxon>Pinctada</taxon>
    </lineage>
</organism>
<protein>
    <recommendedName>
        <fullName evidence="1">Amine oxidase domain-containing protein</fullName>
    </recommendedName>
</protein>
<sequence>MEAELGAMWLNSKRKDNKLLKLIKDLELIIKEPGPVQLHVPHLKKVYTGENVDQIFSQTASVIKMAVKKARLSKEDISLTEAIQKELGMLEKTADQSIIESLILSHYAMAVHDYSAQLFEPEKDFGWDSVLVDGFDQVIDGLVGGLEGEIPIEVELGTVVRQIEVNKKQKKLIVRTTELKQHFADAVIIALPLGVLKNNSILFDPHLPREWYSALKKMGISYTNKLILEFDRVFWPKDVGVFTMATNNSSEFGYFQTWINVHFFTEKPILMGNVYGDKAKAFEQLTDEDVKLQGINKHIKEENRNLLLSLASHDKCPGSL</sequence>
<dbReference type="InterPro" id="IPR050281">
    <property type="entry name" value="Flavin_monoamine_oxidase"/>
</dbReference>
<dbReference type="EMBL" id="VSWD01000011">
    <property type="protein sequence ID" value="KAK3088476.1"/>
    <property type="molecule type" value="Genomic_DNA"/>
</dbReference>
<reference evidence="2" key="1">
    <citation type="submission" date="2019-08" db="EMBL/GenBank/DDBJ databases">
        <title>The improved chromosome-level genome for the pearl oyster Pinctada fucata martensii using PacBio sequencing and Hi-C.</title>
        <authorList>
            <person name="Zheng Z."/>
        </authorList>
    </citation>
    <scope>NUCLEOTIDE SEQUENCE</scope>
    <source>
        <strain evidence="2">ZZ-2019</strain>
        <tissue evidence="2">Adductor muscle</tissue>
    </source>
</reference>
<dbReference type="PANTHER" id="PTHR10742:SF410">
    <property type="entry name" value="LYSINE-SPECIFIC HISTONE DEMETHYLASE 2"/>
    <property type="match status" value="1"/>
</dbReference>
<feature type="domain" description="Amine oxidase" evidence="1">
    <location>
        <begin position="3"/>
        <end position="291"/>
    </location>
</feature>
<dbReference type="InterPro" id="IPR036188">
    <property type="entry name" value="FAD/NAD-bd_sf"/>
</dbReference>
<accession>A0AA88XWD3</accession>
<comment type="caution">
    <text evidence="2">The sequence shown here is derived from an EMBL/GenBank/DDBJ whole genome shotgun (WGS) entry which is preliminary data.</text>
</comment>
<keyword evidence="3" id="KW-1185">Reference proteome</keyword>
<dbReference type="GO" id="GO:0016491">
    <property type="term" value="F:oxidoreductase activity"/>
    <property type="evidence" value="ECO:0007669"/>
    <property type="project" value="InterPro"/>
</dbReference>
<dbReference type="Proteomes" id="UP001186944">
    <property type="component" value="Unassembled WGS sequence"/>
</dbReference>